<protein>
    <recommendedName>
        <fullName evidence="7">AsmA domain-containing protein</fullName>
    </recommendedName>
</protein>
<reference evidence="5 6" key="1">
    <citation type="submission" date="2011-08" db="EMBL/GenBank/DDBJ databases">
        <title>The Genome Sequence of Alistipes indistinctus YIT 12060.</title>
        <authorList>
            <consortium name="The Broad Institute Genome Sequencing Platform"/>
            <person name="Earl A."/>
            <person name="Ward D."/>
            <person name="Feldgarden M."/>
            <person name="Gevers D."/>
            <person name="Morotomi M."/>
            <person name="Young S.K."/>
            <person name="Zeng Q."/>
            <person name="Gargeya S."/>
            <person name="Fitzgerald M."/>
            <person name="Haas B."/>
            <person name="Abouelleil A."/>
            <person name="Alvarado L."/>
            <person name="Arachchi H.M."/>
            <person name="Berlin A."/>
            <person name="Brown A."/>
            <person name="Chapman S.B."/>
            <person name="Chen Z."/>
            <person name="Dunbar C."/>
            <person name="Freedman E."/>
            <person name="Gearin G."/>
            <person name="Gellesch M."/>
            <person name="Goldberg J."/>
            <person name="Griggs A."/>
            <person name="Gujja S."/>
            <person name="Heiman D."/>
            <person name="Howarth C."/>
            <person name="Larson L."/>
            <person name="Lui A."/>
            <person name="MacDonald P.J.P."/>
            <person name="Montmayeur A."/>
            <person name="Murphy C."/>
            <person name="Neiman D."/>
            <person name="Pearson M."/>
            <person name="Priest M."/>
            <person name="Roberts A."/>
            <person name="Saif S."/>
            <person name="Shea T."/>
            <person name="Shenoy N."/>
            <person name="Sisk P."/>
            <person name="Stolte C."/>
            <person name="Sykes S."/>
            <person name="Wortman J."/>
            <person name="Nusbaum C."/>
            <person name="Birren B."/>
        </authorList>
    </citation>
    <scope>NUCLEOTIDE SEQUENCE [LARGE SCALE GENOMIC DNA]</scope>
    <source>
        <strain evidence="5 6">YIT 12060</strain>
    </source>
</reference>
<dbReference type="eggNOG" id="COG2911">
    <property type="taxonomic scope" value="Bacteria"/>
</dbReference>
<gene>
    <name evidence="5" type="ORF">HMPREF9450_01985</name>
</gene>
<evidence type="ECO:0000256" key="3">
    <source>
        <dbReference type="ARBA" id="ARBA00022989"/>
    </source>
</evidence>
<keyword evidence="3" id="KW-1133">Transmembrane helix</keyword>
<evidence type="ECO:0000313" key="5">
    <source>
        <dbReference type="EMBL" id="EHB91936.1"/>
    </source>
</evidence>
<keyword evidence="4" id="KW-0472">Membrane</keyword>
<name>G5H8P9_9BACT</name>
<keyword evidence="2" id="KW-0812">Transmembrane</keyword>
<evidence type="ECO:0000313" key="6">
    <source>
        <dbReference type="Proteomes" id="UP000006008"/>
    </source>
</evidence>
<proteinExistence type="predicted"/>
<dbReference type="OrthoDB" id="9811276at2"/>
<evidence type="ECO:0000256" key="2">
    <source>
        <dbReference type="ARBA" id="ARBA00022692"/>
    </source>
</evidence>
<keyword evidence="6" id="KW-1185">Reference proteome</keyword>
<dbReference type="STRING" id="742725.HMPREF9450_01985"/>
<comment type="subcellular location">
    <subcellularLocation>
        <location evidence="1">Membrane</location>
        <topology evidence="1">Single-pass membrane protein</topology>
    </subcellularLocation>
</comment>
<dbReference type="PATRIC" id="fig|742725.3.peg.2081"/>
<dbReference type="eggNOG" id="COG2982">
    <property type="taxonomic scope" value="Bacteria"/>
</dbReference>
<evidence type="ECO:0000256" key="1">
    <source>
        <dbReference type="ARBA" id="ARBA00004167"/>
    </source>
</evidence>
<evidence type="ECO:0008006" key="7">
    <source>
        <dbReference type="Google" id="ProtNLM"/>
    </source>
</evidence>
<dbReference type="PANTHER" id="PTHR36985:SF1">
    <property type="entry name" value="TRANSLOCATION AND ASSEMBLY MODULE SUBUNIT TAMB"/>
    <property type="match status" value="1"/>
</dbReference>
<dbReference type="EMBL" id="ADLD01000013">
    <property type="protein sequence ID" value="EHB91936.1"/>
    <property type="molecule type" value="Genomic_DNA"/>
</dbReference>
<sequence length="1586" mass="174342">MAKKIVKYLLRGLLCTLAVLIVLPALLYIPAIQNFIRTKAEDYVSAQTEFNLSVRRIRLAFPLNLVIEQALVSQSGNDTLLYCGRLQADVALLPLLRKQVTVRKFTLSQTTANYLDTAAQFGLRARIGKLILKADDIDLKRRVAGITSVELSQGDVSLSTGESPADTTAKDTATIPWTIQAKRLRLNQINFRMETRPQVTRLAVRLAAGDIADAEIDLGKQEVRVNRILLKQGNYSYLTDTTSQKRTDTETVQDASSNVASQPWTIAVNRIELQNNAAEYGRIDGIPAPGFDPSHIAVSGLNFVADSLYNRGSEIRGRIASLSLRERSGLAVDRLSGSFGMDSSRIFLSDFNVQTPFSSIRIDLQAAASALKLDPASTLQMNLAADIDLKEIMPLTPFRDDPAIRKALNGKTVTLNSNFSGTVGRFSSEIALAIPHHLNLSVNGLLASATDPAKLNGQARIKGVFSRTDFLRELLPDSTLRNRLRIPGHIGLHGRIEMHNGAFAPVLALAVDSGTLTLKGHLTPKSQQYDLTLACDSFPAKDFLPADSLGRITLQLETRGKGFDPLVAKTQSELKLQIDRFDYLGFPYNGIALEAVLKEQNLSGRLTSQNEALQLDLGLQGHLTETIQKAEIRGVVDSCHLERMHLTRERIGGTLTIDLTASATADKSYTATLALDKIVLWNKWETNTIRPTSLTLLSAPERVEAGIRSGDLQLDFETRVGADSLGARFARGVKLFSEQLRNEDFNMDTISSQLPPFRLQATAGRKNILNNYLKLQGISFKTFSFDALLKDSTPFSARMVVYQLTSGSIRLDTLTFSLHQQRKQLNYLLRLANHPGNLDNVGMIALYGNIAGDRAILNCLQKSRSGEEGFRFGLQGVLSDSTVTVSMFPENPTFGSRQWSVNPDNHIVYHIGKDIHADFLLTHDNQRVSLRTTDHTEHGPLALDIAGIDIGKTLALFPTPPPIDGRFDTHIVLQQQDTTGTSLEAGGNVNVTDLQYDKRRIGTIGLGFDYRMEKGSRQQFAAKLSLDSTEVLSARGSYTDTLPERPLELKVELPGLPLTPVNALLTPGMAQLSGALKGKIAATGSFQNLSVDGSLAFAETAVEVGMIGTTFTLSPSPISIDNSLVRFGNFQIIAPNKKPLTIDGQINLRDFRAITADLLLTASDFQVVNVAKSRKSMVYGQAYMDLNTKVKGRLDNLFVRGDVSLLGGTEVNYVMQDSPLEVKQQNQNIVTFVSFNDTTEFEQFDSIRPMKINGLDIQVNVNVNNSVKLGVDLSEDAENRVQLQGGGNLTYTMNQLGDSRFSGKYEVSGGFVRYKPPVISEKSFDIVAGSYVEWSGEMLDPAFNLTAVDKVRTNVTSDGSDSGRPVTFDISINLRNTLSDLAVTFDLSAPEDLTMQNQLSSLTAEQRASQAMSLLIYNTYTGPGTTAKVNSSNPLNTFIAKELNQWAQNNLKGVDLSFGVDTYDQTANGGTQRTDYSYKVSKNLFNNRVRAVIGGKFSTDADPTENLKENLIDDISLEYMVTKRDNMFVKLFRHTDYESILEGEVIETGVGFVIRKKMLKITDLFRFMKNKVQTQAAPPAKTAANE</sequence>
<comment type="caution">
    <text evidence="5">The sequence shown here is derived from an EMBL/GenBank/DDBJ whole genome shotgun (WGS) entry which is preliminary data.</text>
</comment>
<dbReference type="GeneID" id="92814992"/>
<accession>G5H8P9</accession>
<evidence type="ECO:0000256" key="4">
    <source>
        <dbReference type="ARBA" id="ARBA00023136"/>
    </source>
</evidence>
<organism evidence="5 6">
    <name type="scientific">Alistipes indistinctus YIT 12060</name>
    <dbReference type="NCBI Taxonomy" id="742725"/>
    <lineage>
        <taxon>Bacteria</taxon>
        <taxon>Pseudomonadati</taxon>
        <taxon>Bacteroidota</taxon>
        <taxon>Bacteroidia</taxon>
        <taxon>Bacteroidales</taxon>
        <taxon>Rikenellaceae</taxon>
        <taxon>Alistipes</taxon>
    </lineage>
</organism>
<dbReference type="Proteomes" id="UP000006008">
    <property type="component" value="Unassembled WGS sequence"/>
</dbReference>
<dbReference type="RefSeq" id="WP_009134791.1">
    <property type="nucleotide sequence ID" value="NZ_CP102250.1"/>
</dbReference>
<dbReference type="PANTHER" id="PTHR36985">
    <property type="entry name" value="TRANSLOCATION AND ASSEMBLY MODULE SUBUNIT TAMB"/>
    <property type="match status" value="1"/>
</dbReference>
<dbReference type="HOGENOM" id="CLU_002997_0_0_10"/>
<dbReference type="GO" id="GO:0016020">
    <property type="term" value="C:membrane"/>
    <property type="evidence" value="ECO:0007669"/>
    <property type="project" value="UniProtKB-SubCell"/>
</dbReference>